<name>Q25112_HELPO</name>
<reference evidence="2" key="2">
    <citation type="journal article" date="1997" name="J. Neurochem.">
        <title>Biochemical characterization and histochemical localization of nitric oxide synthase in the nervous system of the snail, Helix pomatia.</title>
        <authorList>
            <person name="Huang S."/>
            <person name="Kerschbaum H.H."/>
            <person name="Engel E."/>
            <person name="Hermann A."/>
        </authorList>
    </citation>
    <scope>NUCLEOTIDE SEQUENCE</scope>
    <source>
        <tissue evidence="2">Brain</tissue>
    </source>
</reference>
<dbReference type="EMBL" id="X96994">
    <property type="protein sequence ID" value="CAA65719.1"/>
    <property type="molecule type" value="mRNA"/>
</dbReference>
<dbReference type="PANTHER" id="PTHR46406">
    <property type="entry name" value="NITRIC OXIDE-ASSOCIATED PROTEIN 1"/>
    <property type="match status" value="1"/>
</dbReference>
<feature type="non-terminal residue" evidence="2">
    <location>
        <position position="433"/>
    </location>
</feature>
<dbReference type="SUPFAM" id="SSF52540">
    <property type="entry name" value="P-loop containing nucleoside triphosphate hydrolases"/>
    <property type="match status" value="1"/>
</dbReference>
<proteinExistence type="evidence at transcript level"/>
<dbReference type="InterPro" id="IPR006073">
    <property type="entry name" value="GTP-bd"/>
</dbReference>
<sequence>MHDQMMRLVHILNRRRWHSKAVLSYLQSSGIEKPSLCMSYSAIKMGHKFMTETTKVEKLEQPRPYELSILAKKIMEQNNEQHASEKTVIAESTDVAVNASFSTDKQKKRLEVLSTDLDNTLTEPDAAVSQHSDLLFSEASQNDKSVESVVFPQDLTVTSTYRPSPLHGTEDQSIPASKVPCVGCGALLHCQHNNFPGYLPSEIFKLLSEKELKVSLCQRCYYIRHCDAFVEVTAKPEEFADMISKIRPTKSVVVMVVDVMDIQGSIVPDLMTYIGDEHPLVVVGNKADLLAPDCPEYLENVKIELKQACCNAGLLNIRKCFLISAKTGFGIERLINQLFSFYKKQLDVFIVGTANAGKSSLFNTLLASDYCKNSARDLIQRATISAWPGTTLNLLKFPIMRPSKRAVTLRIMRLRQQVAQNREAARVKKKKKK</sequence>
<feature type="domain" description="G" evidence="1">
    <location>
        <begin position="348"/>
        <end position="400"/>
    </location>
</feature>
<dbReference type="CDD" id="cd01855">
    <property type="entry name" value="YqeH"/>
    <property type="match status" value="1"/>
</dbReference>
<reference evidence="2" key="1">
    <citation type="submission" date="1996-03" db="EMBL/GenBank/DDBJ databases">
        <authorList>
            <person name="Engel E.R."/>
        </authorList>
    </citation>
    <scope>NUCLEOTIDE SEQUENCE</scope>
    <source>
        <tissue evidence="2">Brain</tissue>
    </source>
</reference>
<dbReference type="Gene3D" id="3.40.50.300">
    <property type="entry name" value="P-loop containing nucleotide triphosphate hydrolases"/>
    <property type="match status" value="1"/>
</dbReference>
<accession>Q25112</accession>
<evidence type="ECO:0000313" key="2">
    <source>
        <dbReference type="EMBL" id="CAA65719.1"/>
    </source>
</evidence>
<dbReference type="PANTHER" id="PTHR46406:SF1">
    <property type="entry name" value="NITRIC OXIDE-ASSOCIATED PROTEIN 1"/>
    <property type="match status" value="1"/>
</dbReference>
<dbReference type="Pfam" id="PF01926">
    <property type="entry name" value="MMR_HSR1"/>
    <property type="match status" value="1"/>
</dbReference>
<dbReference type="GO" id="GO:0005525">
    <property type="term" value="F:GTP binding"/>
    <property type="evidence" value="ECO:0007669"/>
    <property type="project" value="InterPro"/>
</dbReference>
<organism evidence="2">
    <name type="scientific">Helix pomatia</name>
    <name type="common">Roman snail</name>
    <name type="synonym">Edible snail</name>
    <dbReference type="NCBI Taxonomy" id="6536"/>
    <lineage>
        <taxon>Eukaryota</taxon>
        <taxon>Metazoa</taxon>
        <taxon>Spiralia</taxon>
        <taxon>Lophotrochozoa</taxon>
        <taxon>Mollusca</taxon>
        <taxon>Gastropoda</taxon>
        <taxon>Heterobranchia</taxon>
        <taxon>Euthyneura</taxon>
        <taxon>Panpulmonata</taxon>
        <taxon>Eupulmonata</taxon>
        <taxon>Stylommatophora</taxon>
        <taxon>Helicina</taxon>
        <taxon>Helicoidea</taxon>
        <taxon>Helicidae</taxon>
        <taxon>Helix</taxon>
    </lineage>
</organism>
<dbReference type="InterPro" id="IPR027417">
    <property type="entry name" value="P-loop_NTPase"/>
</dbReference>
<evidence type="ECO:0000259" key="1">
    <source>
        <dbReference type="Pfam" id="PF01926"/>
    </source>
</evidence>
<protein>
    <submittedName>
        <fullName evidence="2">Br-1 protein</fullName>
    </submittedName>
</protein>
<dbReference type="InterPro" id="IPR052807">
    <property type="entry name" value="Mito_transl_resp_regulator"/>
</dbReference>
<gene>
    <name evidence="2" type="primary">br-1</name>
</gene>
<dbReference type="AlphaFoldDB" id="Q25112"/>